<dbReference type="PROSITE" id="PS00284">
    <property type="entry name" value="SERPIN"/>
    <property type="match status" value="1"/>
</dbReference>
<feature type="domain" description="Serpin" evidence="5">
    <location>
        <begin position="50"/>
        <end position="389"/>
    </location>
</feature>
<dbReference type="InterPro" id="IPR000215">
    <property type="entry name" value="Serpin_fam"/>
</dbReference>
<comment type="caution">
    <text evidence="6">The sequence shown here is derived from an EMBL/GenBank/DDBJ whole genome shotgun (WGS) entry which is preliminary data.</text>
</comment>
<accession>A0A8K0C8Q6</accession>
<organism evidence="6 7">
    <name type="scientific">Ignelater luminosus</name>
    <name type="common">Cucubano</name>
    <name type="synonym">Pyrophorus luminosus</name>
    <dbReference type="NCBI Taxonomy" id="2038154"/>
    <lineage>
        <taxon>Eukaryota</taxon>
        <taxon>Metazoa</taxon>
        <taxon>Ecdysozoa</taxon>
        <taxon>Arthropoda</taxon>
        <taxon>Hexapoda</taxon>
        <taxon>Insecta</taxon>
        <taxon>Pterygota</taxon>
        <taxon>Neoptera</taxon>
        <taxon>Endopterygota</taxon>
        <taxon>Coleoptera</taxon>
        <taxon>Polyphaga</taxon>
        <taxon>Elateriformia</taxon>
        <taxon>Elateroidea</taxon>
        <taxon>Elateridae</taxon>
        <taxon>Agrypninae</taxon>
        <taxon>Pyrophorini</taxon>
        <taxon>Ignelater</taxon>
    </lineage>
</organism>
<dbReference type="OrthoDB" id="9518664at2759"/>
<dbReference type="SUPFAM" id="SSF56574">
    <property type="entry name" value="Serpins"/>
    <property type="match status" value="1"/>
</dbReference>
<evidence type="ECO:0000313" key="7">
    <source>
        <dbReference type="Proteomes" id="UP000801492"/>
    </source>
</evidence>
<evidence type="ECO:0000256" key="1">
    <source>
        <dbReference type="ARBA" id="ARBA00009500"/>
    </source>
</evidence>
<dbReference type="EMBL" id="VTPC01090902">
    <property type="protein sequence ID" value="KAF2880826.1"/>
    <property type="molecule type" value="Genomic_DNA"/>
</dbReference>
<dbReference type="Gene3D" id="2.30.39.10">
    <property type="entry name" value="Alpha-1-antitrypsin, domain 1"/>
    <property type="match status" value="1"/>
</dbReference>
<dbReference type="PANTHER" id="PTHR11461:SF211">
    <property type="entry name" value="GH10112P-RELATED"/>
    <property type="match status" value="1"/>
</dbReference>
<comment type="similarity">
    <text evidence="1 4">Belongs to the serpin family.</text>
</comment>
<dbReference type="AlphaFoldDB" id="A0A8K0C8Q6"/>
<dbReference type="PANTHER" id="PTHR11461">
    <property type="entry name" value="SERINE PROTEASE INHIBITOR, SERPIN"/>
    <property type="match status" value="1"/>
</dbReference>
<dbReference type="Proteomes" id="UP000801492">
    <property type="component" value="Unassembled WGS sequence"/>
</dbReference>
<dbReference type="InterPro" id="IPR042178">
    <property type="entry name" value="Serpin_sf_1"/>
</dbReference>
<dbReference type="InterPro" id="IPR042185">
    <property type="entry name" value="Serpin_sf_2"/>
</dbReference>
<evidence type="ECO:0000313" key="6">
    <source>
        <dbReference type="EMBL" id="KAF2880826.1"/>
    </source>
</evidence>
<dbReference type="GO" id="GO:0005615">
    <property type="term" value="C:extracellular space"/>
    <property type="evidence" value="ECO:0007669"/>
    <property type="project" value="InterPro"/>
</dbReference>
<proteinExistence type="inferred from homology"/>
<sequence>MRLFVWKRKAFALLRKKRFVLLIIVAGLIYTFVKKLDEEEFPETCLRFSTDLYTDVTNTFHHFVISPLSLKVVLGLIATGTEGDTYDQIVNLLCLEQEENIKENFEKISTVLLEENYMKFHGKNKLFVRNDFDINYKHRREAIDYFKTDIESINFYSQYAIKKINKWIKEHSSNIIQNVTMSISGNSSSILVNVLYYHPKWNFQSKRKLKKPFNLGTGQYFEFDVIAGNIKAFYSESTRLQAKFLKLPSKDDDITMFIALPNNINGMSRLEANVQEVFTTEPDEFAEIYVEIPQFSLETLIDYRSILQNMGIHDIFEDGANSDKMHVRRNNGIKINGVLQNIFIEINEPEVSFDSKPGSAEKQFVVDRPFMFYVKFMKEVLFVGRFFPS</sequence>
<dbReference type="Gene3D" id="3.30.497.10">
    <property type="entry name" value="Antithrombin, subunit I, domain 2"/>
    <property type="match status" value="1"/>
</dbReference>
<dbReference type="InterPro" id="IPR023796">
    <property type="entry name" value="Serpin_dom"/>
</dbReference>
<keyword evidence="2" id="KW-0646">Protease inhibitor</keyword>
<keyword evidence="7" id="KW-1185">Reference proteome</keyword>
<evidence type="ECO:0000259" key="5">
    <source>
        <dbReference type="SMART" id="SM00093"/>
    </source>
</evidence>
<dbReference type="SMART" id="SM00093">
    <property type="entry name" value="SERPIN"/>
    <property type="match status" value="1"/>
</dbReference>
<name>A0A8K0C8Q6_IGNLU</name>
<dbReference type="Pfam" id="PF00079">
    <property type="entry name" value="Serpin"/>
    <property type="match status" value="1"/>
</dbReference>
<evidence type="ECO:0000256" key="3">
    <source>
        <dbReference type="ARBA" id="ARBA00022900"/>
    </source>
</evidence>
<gene>
    <name evidence="6" type="ORF">ILUMI_25340</name>
</gene>
<reference evidence="6" key="1">
    <citation type="submission" date="2019-08" db="EMBL/GenBank/DDBJ databases">
        <title>The genome of the North American firefly Photinus pyralis.</title>
        <authorList>
            <consortium name="Photinus pyralis genome working group"/>
            <person name="Fallon T.R."/>
            <person name="Sander Lower S.E."/>
            <person name="Weng J.-K."/>
        </authorList>
    </citation>
    <scope>NUCLEOTIDE SEQUENCE</scope>
    <source>
        <strain evidence="6">TRF0915ILg1</strain>
        <tissue evidence="6">Whole body</tissue>
    </source>
</reference>
<dbReference type="InterPro" id="IPR036186">
    <property type="entry name" value="Serpin_sf"/>
</dbReference>
<dbReference type="InterPro" id="IPR023795">
    <property type="entry name" value="Serpin_CS"/>
</dbReference>
<dbReference type="GO" id="GO:0004867">
    <property type="term" value="F:serine-type endopeptidase inhibitor activity"/>
    <property type="evidence" value="ECO:0007669"/>
    <property type="project" value="UniProtKB-KW"/>
</dbReference>
<keyword evidence="3" id="KW-0722">Serine protease inhibitor</keyword>
<evidence type="ECO:0000256" key="4">
    <source>
        <dbReference type="RuleBase" id="RU000411"/>
    </source>
</evidence>
<evidence type="ECO:0000256" key="2">
    <source>
        <dbReference type="ARBA" id="ARBA00022690"/>
    </source>
</evidence>
<protein>
    <recommendedName>
        <fullName evidence="5">Serpin domain-containing protein</fullName>
    </recommendedName>
</protein>